<keyword evidence="2" id="KW-1185">Reference proteome</keyword>
<proteinExistence type="predicted"/>
<sequence>MAGKDLEPSASLTVAGEQNCDTDLDDLENVLLGPPELGKITAQMVDSTKSNDKESPEPGKNTAQFGAATELIDEDSFKDGRKIAAQFVDGSISSDEGEGEGDDTEIIIRMGRTENDSATYLSSGNECLNFFFHVVPDTPSSRVVELLEKAWLEDALIALRLVFQLRGVRGKGKTDKANFYTAALWLHENHPATLVANIAKVAAFGYYKDLPEIVLRILEGPEGFALRQHRKSLFEKAKKSKKRTSGRLARTHDSSPDSDEEEDHAKPVRGSLKKKICKAIDLCRREGCSMCQELTDDLKEVALEGADKPRSGPEAASALRESKRIAEARKAVKMFYFDYCYRNLYNAVAKTFADQLKKDMAAVKEGNTRDISLAAKWCPSLDASYDRKTLLCESIARKFFTKREYPEYVNMEDRVYAYRIRDRLRKEVLVILHRAIQMPEIPMSAKEWGAVNYKRVPSVAMKNYKKLFLTHDEPRFRNHLEDVTQGRAKIAAGAVLPHEIVKEALVEDGDAAVVAELQWNRMVDDLKKKGKLSDSIAVCDVSGSMDGTPMEVCIALGLLVSEISEEPWKGRVITFSSKPQLHVVQGSTLAEKYQFTATMDWGANTNLQAVFDRILDLAQATALPPERMIKRLFIFSDMEFDQASKNPWETDYIVICSKFEAAGYGSPPQVVFWNLRNSISNPVIAEQDGVALVSGFSKNLLKCFLENDGVINPKDIMMDAISHKLYQELVVVD</sequence>
<organism evidence="1 2">
    <name type="scientific">Diphasiastrum complanatum</name>
    <name type="common">Issler's clubmoss</name>
    <name type="synonym">Lycopodium complanatum</name>
    <dbReference type="NCBI Taxonomy" id="34168"/>
    <lineage>
        <taxon>Eukaryota</taxon>
        <taxon>Viridiplantae</taxon>
        <taxon>Streptophyta</taxon>
        <taxon>Embryophyta</taxon>
        <taxon>Tracheophyta</taxon>
        <taxon>Lycopodiopsida</taxon>
        <taxon>Lycopodiales</taxon>
        <taxon>Lycopodiaceae</taxon>
        <taxon>Lycopodioideae</taxon>
        <taxon>Diphasiastrum</taxon>
    </lineage>
</organism>
<comment type="caution">
    <text evidence="1">The sequence shown here is derived from an EMBL/GenBank/DDBJ whole genome shotgun (WGS) entry which is preliminary data.</text>
</comment>
<accession>A0ACC2D653</accession>
<gene>
    <name evidence="1" type="ORF">O6H91_07G060700</name>
</gene>
<dbReference type="Proteomes" id="UP001162992">
    <property type="component" value="Chromosome 7"/>
</dbReference>
<evidence type="ECO:0000313" key="1">
    <source>
        <dbReference type="EMBL" id="KAJ7549623.1"/>
    </source>
</evidence>
<reference evidence="2" key="1">
    <citation type="journal article" date="2024" name="Proc. Natl. Acad. Sci. U.S.A.">
        <title>Extraordinary preservation of gene collinearity over three hundred million years revealed in homosporous lycophytes.</title>
        <authorList>
            <person name="Li C."/>
            <person name="Wickell D."/>
            <person name="Kuo L.Y."/>
            <person name="Chen X."/>
            <person name="Nie B."/>
            <person name="Liao X."/>
            <person name="Peng D."/>
            <person name="Ji J."/>
            <person name="Jenkins J."/>
            <person name="Williams M."/>
            <person name="Shu S."/>
            <person name="Plott C."/>
            <person name="Barry K."/>
            <person name="Rajasekar S."/>
            <person name="Grimwood J."/>
            <person name="Han X."/>
            <person name="Sun S."/>
            <person name="Hou Z."/>
            <person name="He W."/>
            <person name="Dai G."/>
            <person name="Sun C."/>
            <person name="Schmutz J."/>
            <person name="Leebens-Mack J.H."/>
            <person name="Li F.W."/>
            <person name="Wang L."/>
        </authorList>
    </citation>
    <scope>NUCLEOTIDE SEQUENCE [LARGE SCALE GENOMIC DNA]</scope>
    <source>
        <strain evidence="2">cv. PW_Plant_1</strain>
    </source>
</reference>
<dbReference type="EMBL" id="CM055098">
    <property type="protein sequence ID" value="KAJ7549623.1"/>
    <property type="molecule type" value="Genomic_DNA"/>
</dbReference>
<evidence type="ECO:0000313" key="2">
    <source>
        <dbReference type="Proteomes" id="UP001162992"/>
    </source>
</evidence>
<name>A0ACC2D653_DIPCM</name>
<protein>
    <submittedName>
        <fullName evidence="1">Uncharacterized protein</fullName>
    </submittedName>
</protein>